<evidence type="ECO:0000256" key="7">
    <source>
        <dbReference type="ARBA" id="ARBA00023242"/>
    </source>
</evidence>
<dbReference type="PANTHER" id="PTHR13808:SF1">
    <property type="entry name" value="HISTONE ACETYLTRANSFERASE"/>
    <property type="match status" value="1"/>
</dbReference>
<keyword evidence="12" id="KW-1185">Reference proteome</keyword>
<dbReference type="GO" id="GO:0000123">
    <property type="term" value="C:histone acetyltransferase complex"/>
    <property type="evidence" value="ECO:0007669"/>
    <property type="project" value="TreeGrafter"/>
</dbReference>
<dbReference type="GO" id="GO:0005634">
    <property type="term" value="C:nucleus"/>
    <property type="evidence" value="ECO:0007669"/>
    <property type="project" value="UniProtKB-SubCell"/>
</dbReference>
<keyword evidence="7" id="KW-0539">Nucleus</keyword>
<evidence type="ECO:0000256" key="4">
    <source>
        <dbReference type="ARBA" id="ARBA00022853"/>
    </source>
</evidence>
<name>A0A835ZDI9_9STRA</name>
<gene>
    <name evidence="11" type="ORF">JKP88DRAFT_229943</name>
</gene>
<dbReference type="PROSITE" id="PS51727">
    <property type="entry name" value="CBP_P300_HAT"/>
    <property type="match status" value="1"/>
</dbReference>
<dbReference type="GO" id="GO:0031490">
    <property type="term" value="F:chromatin DNA binding"/>
    <property type="evidence" value="ECO:0007669"/>
    <property type="project" value="TreeGrafter"/>
</dbReference>
<proteinExistence type="predicted"/>
<dbReference type="AlphaFoldDB" id="A0A835ZDI9"/>
<dbReference type="EC" id="2.3.1.48" evidence="2"/>
<feature type="compositionally biased region" description="Low complexity" evidence="9">
    <location>
        <begin position="154"/>
        <end position="178"/>
    </location>
</feature>
<feature type="region of interest" description="Disordered" evidence="9">
    <location>
        <begin position="221"/>
        <end position="244"/>
    </location>
</feature>
<reference evidence="11" key="1">
    <citation type="submission" date="2021-02" db="EMBL/GenBank/DDBJ databases">
        <title>First Annotated Genome of the Yellow-green Alga Tribonema minus.</title>
        <authorList>
            <person name="Mahan K.M."/>
        </authorList>
    </citation>
    <scope>NUCLEOTIDE SEQUENCE</scope>
    <source>
        <strain evidence="11">UTEX B ZZ1240</strain>
    </source>
</reference>
<comment type="caution">
    <text evidence="11">The sequence shown here is derived from an EMBL/GenBank/DDBJ whole genome shotgun (WGS) entry which is preliminary data.</text>
</comment>
<feature type="domain" description="CBP/p300-type HAT" evidence="10">
    <location>
        <begin position="1"/>
        <end position="89"/>
    </location>
</feature>
<keyword evidence="5" id="KW-0805">Transcription regulation</keyword>
<feature type="compositionally biased region" description="Pro residues" evidence="9">
    <location>
        <begin position="228"/>
        <end position="244"/>
    </location>
</feature>
<feature type="region of interest" description="Disordered" evidence="9">
    <location>
        <begin position="149"/>
        <end position="205"/>
    </location>
</feature>
<dbReference type="InterPro" id="IPR013178">
    <property type="entry name" value="Histone_AcTrfase_Rtt109/CBP"/>
</dbReference>
<evidence type="ECO:0000256" key="9">
    <source>
        <dbReference type="SAM" id="MobiDB-lite"/>
    </source>
</evidence>
<dbReference type="GO" id="GO:0005667">
    <property type="term" value="C:transcription regulator complex"/>
    <property type="evidence" value="ECO:0007669"/>
    <property type="project" value="TreeGrafter"/>
</dbReference>
<keyword evidence="4" id="KW-0156">Chromatin regulator</keyword>
<dbReference type="GO" id="GO:0045944">
    <property type="term" value="P:positive regulation of transcription by RNA polymerase II"/>
    <property type="evidence" value="ECO:0007669"/>
    <property type="project" value="TreeGrafter"/>
</dbReference>
<dbReference type="SUPFAM" id="SSF57850">
    <property type="entry name" value="RING/U-box"/>
    <property type="match status" value="1"/>
</dbReference>
<evidence type="ECO:0000256" key="6">
    <source>
        <dbReference type="ARBA" id="ARBA00023163"/>
    </source>
</evidence>
<dbReference type="OrthoDB" id="899at2759"/>
<evidence type="ECO:0000256" key="8">
    <source>
        <dbReference type="ARBA" id="ARBA00048017"/>
    </source>
</evidence>
<dbReference type="GO" id="GO:0003713">
    <property type="term" value="F:transcription coactivator activity"/>
    <property type="evidence" value="ECO:0007669"/>
    <property type="project" value="TreeGrafter"/>
</dbReference>
<feature type="compositionally biased region" description="Pro residues" evidence="9">
    <location>
        <begin position="179"/>
        <end position="194"/>
    </location>
</feature>
<dbReference type="Proteomes" id="UP000664859">
    <property type="component" value="Unassembled WGS sequence"/>
</dbReference>
<feature type="compositionally biased region" description="Low complexity" evidence="9">
    <location>
        <begin position="195"/>
        <end position="205"/>
    </location>
</feature>
<sequence>MKQDLLVVSLAPHDAPLADAAWDAAAAAHCAALDAVTCRDPDPALSRALVDSRHTFLEMCQFRHYQFDSLRRAKHSSAMVLYHLHRPEAHSLNPFCMRCNKPIRALRHHCSQCSYELCSACERDMNGQCLEMHPLTPYRVTFCSNVVEPPRPQPLQQQQRSHQLQQHCHAPSQPEQQQAPPPPQQQRPPLPPQQHQPQGACGGEAAYAAAAMDVVAPHEDVTPLVAHMPPPPQLPPPQQPLLAQ</sequence>
<evidence type="ECO:0000256" key="2">
    <source>
        <dbReference type="ARBA" id="ARBA00013184"/>
    </source>
</evidence>
<evidence type="ECO:0000256" key="1">
    <source>
        <dbReference type="ARBA" id="ARBA00004123"/>
    </source>
</evidence>
<dbReference type="PANTHER" id="PTHR13808">
    <property type="entry name" value="CBP/P300-RELATED"/>
    <property type="match status" value="1"/>
</dbReference>
<dbReference type="EMBL" id="JAFCMP010000005">
    <property type="protein sequence ID" value="KAG5192452.1"/>
    <property type="molecule type" value="Genomic_DNA"/>
</dbReference>
<organism evidence="11 12">
    <name type="scientific">Tribonema minus</name>
    <dbReference type="NCBI Taxonomy" id="303371"/>
    <lineage>
        <taxon>Eukaryota</taxon>
        <taxon>Sar</taxon>
        <taxon>Stramenopiles</taxon>
        <taxon>Ochrophyta</taxon>
        <taxon>PX clade</taxon>
        <taxon>Xanthophyceae</taxon>
        <taxon>Tribonematales</taxon>
        <taxon>Tribonemataceae</taxon>
        <taxon>Tribonema</taxon>
    </lineage>
</organism>
<evidence type="ECO:0000313" key="11">
    <source>
        <dbReference type="EMBL" id="KAG5192452.1"/>
    </source>
</evidence>
<keyword evidence="6" id="KW-0804">Transcription</keyword>
<protein>
    <recommendedName>
        <fullName evidence="2">histone acetyltransferase</fullName>
        <ecNumber evidence="2">2.3.1.48</ecNumber>
    </recommendedName>
</protein>
<dbReference type="InterPro" id="IPR031162">
    <property type="entry name" value="CBP_P300_HAT"/>
</dbReference>
<evidence type="ECO:0000256" key="5">
    <source>
        <dbReference type="ARBA" id="ARBA00023015"/>
    </source>
</evidence>
<dbReference type="GO" id="GO:0004402">
    <property type="term" value="F:histone acetyltransferase activity"/>
    <property type="evidence" value="ECO:0007669"/>
    <property type="project" value="InterPro"/>
</dbReference>
<evidence type="ECO:0000313" key="12">
    <source>
        <dbReference type="Proteomes" id="UP000664859"/>
    </source>
</evidence>
<comment type="subcellular location">
    <subcellularLocation>
        <location evidence="1">Nucleus</location>
    </subcellularLocation>
</comment>
<evidence type="ECO:0000256" key="3">
    <source>
        <dbReference type="ARBA" id="ARBA00022679"/>
    </source>
</evidence>
<keyword evidence="3" id="KW-0808">Transferase</keyword>
<evidence type="ECO:0000259" key="10">
    <source>
        <dbReference type="PROSITE" id="PS51727"/>
    </source>
</evidence>
<accession>A0A835ZDI9</accession>
<comment type="catalytic activity">
    <reaction evidence="8">
        <text>L-lysyl-[protein] + acetyl-CoA = N(6)-acetyl-L-lysyl-[protein] + CoA + H(+)</text>
        <dbReference type="Rhea" id="RHEA:45948"/>
        <dbReference type="Rhea" id="RHEA-COMP:9752"/>
        <dbReference type="Rhea" id="RHEA-COMP:10731"/>
        <dbReference type="ChEBI" id="CHEBI:15378"/>
        <dbReference type="ChEBI" id="CHEBI:29969"/>
        <dbReference type="ChEBI" id="CHEBI:57287"/>
        <dbReference type="ChEBI" id="CHEBI:57288"/>
        <dbReference type="ChEBI" id="CHEBI:61930"/>
        <dbReference type="EC" id="2.3.1.48"/>
    </reaction>
</comment>